<feature type="transmembrane region" description="Helical" evidence="6">
    <location>
        <begin position="67"/>
        <end position="85"/>
    </location>
</feature>
<dbReference type="PANTHER" id="PTHR47089">
    <property type="entry name" value="ABC TRANSPORTER, PERMEASE PROTEIN"/>
    <property type="match status" value="1"/>
</dbReference>
<evidence type="ECO:0000256" key="6">
    <source>
        <dbReference type="SAM" id="Phobius"/>
    </source>
</evidence>
<name>A0ABV1G983_9FIRM</name>
<keyword evidence="4 6" id="KW-1133">Transmembrane helix</keyword>
<feature type="transmembrane region" description="Helical" evidence="6">
    <location>
        <begin position="16"/>
        <end position="39"/>
    </location>
</feature>
<dbReference type="CDD" id="cd06580">
    <property type="entry name" value="TM_PBP1_transp_TpRbsC_like"/>
    <property type="match status" value="1"/>
</dbReference>
<keyword evidence="3 6" id="KW-0812">Transmembrane</keyword>
<dbReference type="RefSeq" id="WP_349136673.1">
    <property type="nucleotide sequence ID" value="NZ_JBBMFF010000254.1"/>
</dbReference>
<feature type="transmembrane region" description="Helical" evidence="6">
    <location>
        <begin position="292"/>
        <end position="316"/>
    </location>
</feature>
<feature type="transmembrane region" description="Helical" evidence="6">
    <location>
        <begin position="204"/>
        <end position="222"/>
    </location>
</feature>
<feature type="transmembrane region" description="Helical" evidence="6">
    <location>
        <begin position="251"/>
        <end position="272"/>
    </location>
</feature>
<comment type="caution">
    <text evidence="7">The sequence shown here is derived from an EMBL/GenBank/DDBJ whole genome shotgun (WGS) entry which is preliminary data.</text>
</comment>
<evidence type="ECO:0000313" key="8">
    <source>
        <dbReference type="Proteomes" id="UP001491552"/>
    </source>
</evidence>
<comment type="subcellular location">
    <subcellularLocation>
        <location evidence="1">Cell membrane</location>
        <topology evidence="1">Multi-pass membrane protein</topology>
    </subcellularLocation>
</comment>
<keyword evidence="5 6" id="KW-0472">Membrane</keyword>
<evidence type="ECO:0000256" key="4">
    <source>
        <dbReference type="ARBA" id="ARBA00022989"/>
    </source>
</evidence>
<evidence type="ECO:0000256" key="2">
    <source>
        <dbReference type="ARBA" id="ARBA00022475"/>
    </source>
</evidence>
<proteinExistence type="predicted"/>
<evidence type="ECO:0000256" key="5">
    <source>
        <dbReference type="ARBA" id="ARBA00023136"/>
    </source>
</evidence>
<dbReference type="InterPro" id="IPR001851">
    <property type="entry name" value="ABC_transp_permease"/>
</dbReference>
<dbReference type="PANTHER" id="PTHR47089:SF1">
    <property type="entry name" value="GUANOSINE ABC TRANSPORTER PERMEASE PROTEIN NUPP"/>
    <property type="match status" value="1"/>
</dbReference>
<accession>A0ABV1G983</accession>
<dbReference type="EMBL" id="JBBMFF010000254">
    <property type="protein sequence ID" value="MEQ2511970.1"/>
    <property type="molecule type" value="Genomic_DNA"/>
</dbReference>
<feature type="transmembrane region" description="Helical" evidence="6">
    <location>
        <begin position="92"/>
        <end position="112"/>
    </location>
</feature>
<feature type="transmembrane region" description="Helical" evidence="6">
    <location>
        <begin position="118"/>
        <end position="137"/>
    </location>
</feature>
<keyword evidence="8" id="KW-1185">Reference proteome</keyword>
<evidence type="ECO:0000256" key="1">
    <source>
        <dbReference type="ARBA" id="ARBA00004651"/>
    </source>
</evidence>
<feature type="transmembrane region" description="Helical" evidence="6">
    <location>
        <begin position="328"/>
        <end position="350"/>
    </location>
</feature>
<evidence type="ECO:0000256" key="3">
    <source>
        <dbReference type="ARBA" id="ARBA00022692"/>
    </source>
</evidence>
<reference evidence="7 8" key="1">
    <citation type="submission" date="2024-03" db="EMBL/GenBank/DDBJ databases">
        <title>Human intestinal bacterial collection.</title>
        <authorList>
            <person name="Pauvert C."/>
            <person name="Hitch T.C.A."/>
            <person name="Clavel T."/>
        </authorList>
    </citation>
    <scope>NUCLEOTIDE SEQUENCE [LARGE SCALE GENOMIC DNA]</scope>
    <source>
        <strain evidence="7 8">CLA-AA-H192</strain>
    </source>
</reference>
<protein>
    <submittedName>
        <fullName evidence="7">ABC transporter permease</fullName>
    </submittedName>
</protein>
<dbReference type="Proteomes" id="UP001491552">
    <property type="component" value="Unassembled WGS sequence"/>
</dbReference>
<evidence type="ECO:0000313" key="7">
    <source>
        <dbReference type="EMBL" id="MEQ2511970.1"/>
    </source>
</evidence>
<keyword evidence="2" id="KW-1003">Cell membrane</keyword>
<organism evidence="7 8">
    <name type="scientific">Faecousia intestinalis</name>
    <dbReference type="NCBI Taxonomy" id="3133167"/>
    <lineage>
        <taxon>Bacteria</taxon>
        <taxon>Bacillati</taxon>
        <taxon>Bacillota</taxon>
        <taxon>Clostridia</taxon>
        <taxon>Eubacteriales</taxon>
        <taxon>Oscillospiraceae</taxon>
        <taxon>Faecousia</taxon>
    </lineage>
</organism>
<gene>
    <name evidence="7" type="ORF">WMO66_12085</name>
</gene>
<sequence>MKKQTSPLAPRRQRDYAGVLSSILAILAGLLVGLIVLLATNPSNAFPAFSALITGGFYSGMKTFGNVLYYAVPIIMTGLGVGFGFKASIFNIGGAGQFIVGAFCGVYTASVWNLPGALGWIVPLLASMIGGALWALLPGLLHAYRRVNIVIATIMMNYIGMYLVNYLIKIAPIYDNVKNQTRPVPAAHRLPTAGLEKLFPDSSANIGIFIVIIVAIIVFILLEKTNFGFELKACGKNRDASIGFGVDAKRMIMTAMLISGALIGLGGALLYLSSAGKYIKVEDVQAAEGMNGIPVALLAMNHPIGIIFTGIFIAYMQVSGFYMQTYGFTTEIVDIIVSVIVYFSAFSFIIREGIRRWQLRQRTDVHHTGKGAEK</sequence>
<dbReference type="Pfam" id="PF02653">
    <property type="entry name" value="BPD_transp_2"/>
    <property type="match status" value="1"/>
</dbReference>
<feature type="transmembrane region" description="Helical" evidence="6">
    <location>
        <begin position="149"/>
        <end position="168"/>
    </location>
</feature>